<dbReference type="Proteomes" id="UP001652461">
    <property type="component" value="Unassembled WGS sequence"/>
</dbReference>
<proteinExistence type="predicted"/>
<evidence type="ECO:0000313" key="2">
    <source>
        <dbReference type="Proteomes" id="UP001652461"/>
    </source>
</evidence>
<keyword evidence="2" id="KW-1185">Reference proteome</keyword>
<dbReference type="RefSeq" id="WP_262670839.1">
    <property type="nucleotide sequence ID" value="NZ_JAOQKC010000016.1"/>
</dbReference>
<sequence length="126" mass="14543">MLKLERGTKNRMVKYTACICEGGAETVILNLLLEQNKLIFSKEDLLEGEILKSRKGKDFEMRYLKKDFAGKITVYRILDSRRENFKISKAYQHKVEVVNVITAPEIEMLIICNEASCIIKNVDVEN</sequence>
<reference evidence="1 2" key="1">
    <citation type="journal article" date="2021" name="ISME Commun">
        <title>Automated analysis of genomic sequences facilitates high-throughput and comprehensive description of bacteria.</title>
        <authorList>
            <person name="Hitch T.C.A."/>
        </authorList>
    </citation>
    <scope>NUCLEOTIDE SEQUENCE [LARGE SCALE GENOMIC DNA]</scope>
    <source>
        <strain evidence="1 2">Sanger_04</strain>
    </source>
</reference>
<dbReference type="EMBL" id="JAOQKC010000016">
    <property type="protein sequence ID" value="MCU6697628.1"/>
    <property type="molecule type" value="Genomic_DNA"/>
</dbReference>
<name>A0ABT2RZE9_9FIRM</name>
<comment type="caution">
    <text evidence="1">The sequence shown here is derived from an EMBL/GenBank/DDBJ whole genome shotgun (WGS) entry which is preliminary data.</text>
</comment>
<evidence type="ECO:0000313" key="1">
    <source>
        <dbReference type="EMBL" id="MCU6697628.1"/>
    </source>
</evidence>
<gene>
    <name evidence="1" type="ORF">OCV63_12105</name>
</gene>
<accession>A0ABT2RZE9</accession>
<organism evidence="1 2">
    <name type="scientific">Laedolimicola ammoniilytica</name>
    <dbReference type="NCBI Taxonomy" id="2981771"/>
    <lineage>
        <taxon>Bacteria</taxon>
        <taxon>Bacillati</taxon>
        <taxon>Bacillota</taxon>
        <taxon>Clostridia</taxon>
        <taxon>Lachnospirales</taxon>
        <taxon>Lachnospiraceae</taxon>
        <taxon>Laedolimicola</taxon>
    </lineage>
</organism>
<protein>
    <submittedName>
        <fullName evidence="1">Uncharacterized protein</fullName>
    </submittedName>
</protein>